<gene>
    <name evidence="1" type="ORF">SBFV2_gp23</name>
</gene>
<protein>
    <submittedName>
        <fullName evidence="1">Putative glycosyltransferase</fullName>
    </submittedName>
</protein>
<dbReference type="EMBL" id="MK064563">
    <property type="protein sequence ID" value="AZI75790.1"/>
    <property type="molecule type" value="Genomic_DNA"/>
</dbReference>
<evidence type="ECO:0000313" key="2">
    <source>
        <dbReference type="Proteomes" id="UP000277749"/>
    </source>
</evidence>
<dbReference type="Proteomes" id="UP000277749">
    <property type="component" value="Segment"/>
</dbReference>
<dbReference type="GO" id="GO:0016740">
    <property type="term" value="F:transferase activity"/>
    <property type="evidence" value="ECO:0007669"/>
    <property type="project" value="UniProtKB-KW"/>
</dbReference>
<proteinExistence type="predicted"/>
<accession>A0A3S8NEY4</accession>
<reference evidence="1 2" key="1">
    <citation type="journal article" date="2018" name="Environ. Microbiol.">
        <title>New archaeal viruses discovered by metagenomic analysis of viral communities in enrichment cultures.</title>
        <authorList>
            <person name="Liu Y."/>
            <person name="Brandt D."/>
            <person name="Ishino S."/>
            <person name="Ishino Y."/>
            <person name="Koonin E.V."/>
            <person name="Kalinowski J."/>
            <person name="Krupovic M."/>
            <person name="Prangishvili D."/>
        </authorList>
    </citation>
    <scope>NUCLEOTIDE SEQUENCE [LARGE SCALE GENOMIC DNA]</scope>
</reference>
<name>A0A3S8NEY4_9VIRU</name>
<organism evidence="1 2">
    <name type="scientific">Sulfolobales Beppu filamentous virus 2</name>
    <dbReference type="NCBI Taxonomy" id="2493123"/>
    <lineage>
        <taxon>Viruses</taxon>
        <taxon>Adnaviria</taxon>
        <taxon>Zilligvirae</taxon>
        <taxon>Taleaviricota</taxon>
        <taxon>Tokiviricetes</taxon>
        <taxon>Ligamenvirales</taxon>
        <taxon>Lipothrixviridae</taxon>
        <taxon>Alphalipothrixvirus</taxon>
        <taxon>Alphalipothrixvirus umijigokuense</taxon>
    </lineage>
</organism>
<keyword evidence="1" id="KW-0808">Transferase</keyword>
<evidence type="ECO:0000313" key="1">
    <source>
        <dbReference type="EMBL" id="AZI75790.1"/>
    </source>
</evidence>
<keyword evidence="2" id="KW-1185">Reference proteome</keyword>
<sequence>MNIAFVFHPSRRAFSFWYQYDLLHRGLEQHGVKVKLFDTFTKRLRDYDVLIWWVPFRTVEFERLAVKPLRYTKIQIFYNPIDTNEISDFVVERVKNFADIVLTASIHNYKLWKEYGFRVIKVPHAIDPDLLPEECELNENLYYFEARTFPVRRGADIAMQIANRLGLKVHLFYEFSPNLTDHLRKMCRAGNYLAPVRGGEFEIQVLEALVMGMKVYYSKREIFDYIKDYKPTFPINGEYCNTEFLGDIYQVGCYDNVEPVDSLPDLPRPHSEYYKKEYNYINTAKVFLEEIDRDDM</sequence>